<dbReference type="Proteomes" id="UP000673691">
    <property type="component" value="Unassembled WGS sequence"/>
</dbReference>
<evidence type="ECO:0000313" key="2">
    <source>
        <dbReference type="Proteomes" id="UP000673691"/>
    </source>
</evidence>
<comment type="caution">
    <text evidence="1">The sequence shown here is derived from an EMBL/GenBank/DDBJ whole genome shotgun (WGS) entry which is preliminary data.</text>
</comment>
<keyword evidence="2" id="KW-1185">Reference proteome</keyword>
<dbReference type="Pfam" id="PF00023">
    <property type="entry name" value="Ank"/>
    <property type="match status" value="1"/>
</dbReference>
<sequence length="138" mass="14237">MQAAELTRPAGVGLQLVQMLLGQAADLPPSPSSASASTSGGVNAAAAPADVGIRDFNHQTALDRCCRCNPDPRVARALVKAGAKVVEHCEYASGGHHYATTTLMNAAMNGLADVVEWLLFDVGVDPFAKTAHGLDARA</sequence>
<protein>
    <submittedName>
        <fullName evidence="1">Uncharacterized protein</fullName>
    </submittedName>
</protein>
<gene>
    <name evidence="1" type="ORF">BJ554DRAFT_5477</name>
</gene>
<proteinExistence type="predicted"/>
<name>A0A8H7ZZ58_9FUNG</name>
<dbReference type="InterPro" id="IPR002110">
    <property type="entry name" value="Ankyrin_rpt"/>
</dbReference>
<dbReference type="AlphaFoldDB" id="A0A8H7ZZ58"/>
<reference evidence="1 2" key="1">
    <citation type="journal article" name="Sci. Rep.">
        <title>Genome-scale phylogenetic analyses confirm Olpidium as the closest living zoosporic fungus to the non-flagellated, terrestrial fungi.</title>
        <authorList>
            <person name="Chang Y."/>
            <person name="Rochon D."/>
            <person name="Sekimoto S."/>
            <person name="Wang Y."/>
            <person name="Chovatia M."/>
            <person name="Sandor L."/>
            <person name="Salamov A."/>
            <person name="Grigoriev I.V."/>
            <person name="Stajich J.E."/>
            <person name="Spatafora J.W."/>
        </authorList>
    </citation>
    <scope>NUCLEOTIDE SEQUENCE [LARGE SCALE GENOMIC DNA]</scope>
    <source>
        <strain evidence="1">S191</strain>
    </source>
</reference>
<evidence type="ECO:0000313" key="1">
    <source>
        <dbReference type="EMBL" id="KAG5462223.1"/>
    </source>
</evidence>
<feature type="non-terminal residue" evidence="1">
    <location>
        <position position="138"/>
    </location>
</feature>
<dbReference type="OrthoDB" id="2155313at2759"/>
<dbReference type="InterPro" id="IPR036770">
    <property type="entry name" value="Ankyrin_rpt-contain_sf"/>
</dbReference>
<dbReference type="Gene3D" id="1.25.40.20">
    <property type="entry name" value="Ankyrin repeat-containing domain"/>
    <property type="match status" value="1"/>
</dbReference>
<accession>A0A8H7ZZ58</accession>
<organism evidence="1 2">
    <name type="scientific">Olpidium bornovanus</name>
    <dbReference type="NCBI Taxonomy" id="278681"/>
    <lineage>
        <taxon>Eukaryota</taxon>
        <taxon>Fungi</taxon>
        <taxon>Fungi incertae sedis</taxon>
        <taxon>Olpidiomycota</taxon>
        <taxon>Olpidiomycotina</taxon>
        <taxon>Olpidiomycetes</taxon>
        <taxon>Olpidiales</taxon>
        <taxon>Olpidiaceae</taxon>
        <taxon>Olpidium</taxon>
    </lineage>
</organism>
<dbReference type="SUPFAM" id="SSF48403">
    <property type="entry name" value="Ankyrin repeat"/>
    <property type="match status" value="1"/>
</dbReference>
<dbReference type="EMBL" id="JAEFCI010002453">
    <property type="protein sequence ID" value="KAG5462223.1"/>
    <property type="molecule type" value="Genomic_DNA"/>
</dbReference>